<feature type="region of interest" description="Disordered" evidence="3">
    <location>
        <begin position="955"/>
        <end position="982"/>
    </location>
</feature>
<evidence type="ECO:0000259" key="4">
    <source>
        <dbReference type="SMART" id="SM00543"/>
    </source>
</evidence>
<evidence type="ECO:0000313" key="5">
    <source>
        <dbReference type="EMBL" id="KAH8387009.1"/>
    </source>
</evidence>
<feature type="domain" description="MIF4G" evidence="4">
    <location>
        <begin position="486"/>
        <end position="675"/>
    </location>
</feature>
<comment type="caution">
    <text evidence="5">The sequence shown here is derived from an EMBL/GenBank/DDBJ whole genome shotgun (WGS) entry which is preliminary data.</text>
</comment>
<dbReference type="Pfam" id="PF02854">
    <property type="entry name" value="MIF4G"/>
    <property type="match status" value="3"/>
</dbReference>
<dbReference type="Gene3D" id="4.10.80.160">
    <property type="match status" value="1"/>
</dbReference>
<feature type="region of interest" description="Disordered" evidence="3">
    <location>
        <begin position="1187"/>
        <end position="1211"/>
    </location>
</feature>
<dbReference type="InterPro" id="IPR039762">
    <property type="entry name" value="Nmd2/UPF2"/>
</dbReference>
<proteinExistence type="predicted"/>
<keyword evidence="6" id="KW-1185">Reference proteome</keyword>
<dbReference type="Gene3D" id="1.25.40.180">
    <property type="match status" value="3"/>
</dbReference>
<dbReference type="InterPro" id="IPR007193">
    <property type="entry name" value="Upf2/Nmd2_C"/>
</dbReference>
<dbReference type="SMART" id="SM00543">
    <property type="entry name" value="MIF4G"/>
    <property type="match status" value="3"/>
</dbReference>
<feature type="domain" description="MIF4G" evidence="4">
    <location>
        <begin position="63"/>
        <end position="259"/>
    </location>
</feature>
<sequence>SEADADTETTDAAAALEAEERSELQQFINELQDKIESKRQLRQQNGNFELPSDTYFARLDSSLKKNTAFVKKLKLFTATQLETLLRELSALNLSKYISEICAALSEAKLKMTDVPAVVTLASKLHCTYADFDGHFLEAWQKALNVKASEKISNPSKLRVDLRLFAELVSSGVIQMKPGLAQLGMVLVQLIAQDKDDHSNFSIILSFCRHCGEEYAGLVPQKMQQLATKYKMEMPKSDFLSADKQLNLRTMLKGYFKALCKHVLAEQAVLMNMTKNIRRTMECKGEISQEKREKCELMQASFDKLLASAQSLSELLGEPLPELTKESESCNPGTVIDNMLDSAAFGTLDPWGDEEARAFYTDLPDLRQFLPNFSAPKVDLETLEEPSELTEEAIDANIDADLDMDDPPSAASDTTLDKDPAEEPSIATAPASTNAEPVTPPTCCPLLPCDKKMGSALMELGRQQQQQQQQQQLEQQPNSQTMRKQFDVFLQNLFNCVNKELIDSAAIEFLLNYNTKHQRKKLTRIIFNVQRTRLDILPYLSRFVAIVHMCNTDVAADLLELLRKEFKWHIRKKNQLNIESKLKIVRFIGELVKFGLFRKSDALGCLKMLLRDFIHHHIEMACAFVEVSGVYLYNCRDSRLLMNVFLDQMLRMKTATAMDSRHAAQIESVYYLVKPPESAKREATPRPPIHEYIRHLIFEELCKQNVERCIKMLRRINWNDPEISGYAIKCLSKAYLLRFPLIRCLADLVSGLSSYQPRAVTIVIDNVFEDIRAGLEIHSPKMSQRRIAMAKYLGEMYNYKLVESTHILNTLYSIISLGASMDQNIVSPLDPPESLFRLKLACMLLDTCGPYFTSQVTRKKLDYFLVFFQHYYWFKKSHPVFSQSENTSDLFPILVDHTYRDCLAGVRPKLKLYKSLEQAKEAIDQLQEQLYPQLKANNNAQDANLTTISEISELDECVTDDSGSSNDQRERQAAGGSEPDQINDWTEYEAEPALPPPPPEKSKEDLEFEQMYEKMTSDSYQERLREPPLKATNKDIPVPMMARRQKKSYDQIQSNQTPQISKAAAAAAAAAAATASATDANADVASNMAAASNDSTAAEGGKNSGGNSSGAVPFVLMMRGNKGGKQQFKTFVAPSDSQLAINLKLQEQKTREEKEKVKRLTLNITERIEMEDYQDSLQPLQQRSFTQSYYQKSNKHKFKHQKGAPDADLIFH</sequence>
<dbReference type="SUPFAM" id="SSF48371">
    <property type="entry name" value="ARM repeat"/>
    <property type="match status" value="3"/>
</dbReference>
<dbReference type="Pfam" id="PF04050">
    <property type="entry name" value="Upf2"/>
    <property type="match status" value="1"/>
</dbReference>
<feature type="non-terminal residue" evidence="5">
    <location>
        <position position="1211"/>
    </location>
</feature>
<comment type="subcellular location">
    <subcellularLocation>
        <location evidence="1">Cytoplasm</location>
    </subcellularLocation>
</comment>
<name>A0AAD4KAB3_9MUSC</name>
<dbReference type="GO" id="GO:0003723">
    <property type="term" value="F:RNA binding"/>
    <property type="evidence" value="ECO:0007669"/>
    <property type="project" value="InterPro"/>
</dbReference>
<dbReference type="PANTHER" id="PTHR12839">
    <property type="entry name" value="NONSENSE-MEDIATED MRNA DECAY PROTEIN 2 UP-FRAMESHIFT SUPPRESSOR 2"/>
    <property type="match status" value="1"/>
</dbReference>
<dbReference type="PANTHER" id="PTHR12839:SF7">
    <property type="entry name" value="REGULATOR OF NONSENSE TRANSCRIPTS 2"/>
    <property type="match status" value="1"/>
</dbReference>
<dbReference type="Proteomes" id="UP001200034">
    <property type="component" value="Unassembled WGS sequence"/>
</dbReference>
<evidence type="ECO:0000313" key="6">
    <source>
        <dbReference type="Proteomes" id="UP001200034"/>
    </source>
</evidence>
<feature type="compositionally biased region" description="Basic residues" evidence="3">
    <location>
        <begin position="1192"/>
        <end position="1201"/>
    </location>
</feature>
<feature type="compositionally biased region" description="Low complexity" evidence="3">
    <location>
        <begin position="462"/>
        <end position="475"/>
    </location>
</feature>
<dbReference type="FunFam" id="1.25.40.180:FF:000092">
    <property type="entry name" value="SD07232p"/>
    <property type="match status" value="1"/>
</dbReference>
<dbReference type="InterPro" id="IPR016024">
    <property type="entry name" value="ARM-type_fold"/>
</dbReference>
<organism evidence="5 6">
    <name type="scientific">Drosophila rubida</name>
    <dbReference type="NCBI Taxonomy" id="30044"/>
    <lineage>
        <taxon>Eukaryota</taxon>
        <taxon>Metazoa</taxon>
        <taxon>Ecdysozoa</taxon>
        <taxon>Arthropoda</taxon>
        <taxon>Hexapoda</taxon>
        <taxon>Insecta</taxon>
        <taxon>Pterygota</taxon>
        <taxon>Neoptera</taxon>
        <taxon>Endopterygota</taxon>
        <taxon>Diptera</taxon>
        <taxon>Brachycera</taxon>
        <taxon>Muscomorpha</taxon>
        <taxon>Ephydroidea</taxon>
        <taxon>Drosophilidae</taxon>
        <taxon>Drosophila</taxon>
    </lineage>
</organism>
<keyword evidence="2" id="KW-0963">Cytoplasm</keyword>
<dbReference type="GO" id="GO:0005737">
    <property type="term" value="C:cytoplasm"/>
    <property type="evidence" value="ECO:0007669"/>
    <property type="project" value="UniProtKB-SubCell"/>
</dbReference>
<feature type="region of interest" description="Disordered" evidence="3">
    <location>
        <begin position="459"/>
        <end position="478"/>
    </location>
</feature>
<reference evidence="5" key="1">
    <citation type="journal article" date="2021" name="Mol. Ecol. Resour.">
        <title>Phylogenomic analyses of the genus Drosophila reveals genomic signals of climate adaptation.</title>
        <authorList>
            <person name="Li F."/>
            <person name="Rane R.V."/>
            <person name="Luria V."/>
            <person name="Xiong Z."/>
            <person name="Chen J."/>
            <person name="Li Z."/>
            <person name="Catullo R.A."/>
            <person name="Griffin P.C."/>
            <person name="Schiffer M."/>
            <person name="Pearce S."/>
            <person name="Lee S.F."/>
            <person name="McElroy K."/>
            <person name="Stocker A."/>
            <person name="Shirriffs J."/>
            <person name="Cockerell F."/>
            <person name="Coppin C."/>
            <person name="Sgro C.M."/>
            <person name="Karger A."/>
            <person name="Cain J.W."/>
            <person name="Weber J.A."/>
            <person name="Santpere G."/>
            <person name="Kirschner M.W."/>
            <person name="Hoffmann A.A."/>
            <person name="Oakeshott J.G."/>
            <person name="Zhang G."/>
        </authorList>
    </citation>
    <scope>NUCLEOTIDE SEQUENCE</scope>
    <source>
        <strain evidence="5">BGI-SZ-2011g</strain>
    </source>
</reference>
<protein>
    <recommendedName>
        <fullName evidence="4">MIF4G domain-containing protein</fullName>
    </recommendedName>
</protein>
<dbReference type="InterPro" id="IPR003890">
    <property type="entry name" value="MIF4G-like_typ-3"/>
</dbReference>
<evidence type="ECO:0000256" key="1">
    <source>
        <dbReference type="ARBA" id="ARBA00004496"/>
    </source>
</evidence>
<dbReference type="GO" id="GO:0035145">
    <property type="term" value="C:exon-exon junction complex"/>
    <property type="evidence" value="ECO:0007669"/>
    <property type="project" value="TreeGrafter"/>
</dbReference>
<dbReference type="FunFam" id="1.25.40.180:FF:000014">
    <property type="entry name" value="Putative regulator of nonsense transcripts 2"/>
    <property type="match status" value="1"/>
</dbReference>
<accession>A0AAD4KAB3</accession>
<dbReference type="EMBL" id="JAJJHW010000095">
    <property type="protein sequence ID" value="KAH8387009.1"/>
    <property type="molecule type" value="Genomic_DNA"/>
</dbReference>
<dbReference type="GO" id="GO:0000184">
    <property type="term" value="P:nuclear-transcribed mRNA catabolic process, nonsense-mediated decay"/>
    <property type="evidence" value="ECO:0007669"/>
    <property type="project" value="InterPro"/>
</dbReference>
<evidence type="ECO:0000256" key="3">
    <source>
        <dbReference type="SAM" id="MobiDB-lite"/>
    </source>
</evidence>
<evidence type="ECO:0000256" key="2">
    <source>
        <dbReference type="ARBA" id="ARBA00022490"/>
    </source>
</evidence>
<dbReference type="AlphaFoldDB" id="A0AAD4KAB3"/>
<feature type="region of interest" description="Disordered" evidence="3">
    <location>
        <begin position="397"/>
        <end position="438"/>
    </location>
</feature>
<feature type="domain" description="MIF4G" evidence="4">
    <location>
        <begin position="690"/>
        <end position="908"/>
    </location>
</feature>
<dbReference type="FunFam" id="1.25.40.180:FF:000030">
    <property type="entry name" value="Regulator of nonsense transcripts UPF2"/>
    <property type="match status" value="1"/>
</dbReference>
<feature type="compositionally biased region" description="Basic and acidic residues" evidence="3">
    <location>
        <begin position="1202"/>
        <end position="1211"/>
    </location>
</feature>
<gene>
    <name evidence="5" type="ORF">KR093_004028</name>
</gene>